<dbReference type="Proteomes" id="UP001187221">
    <property type="component" value="Unassembled WGS sequence"/>
</dbReference>
<reference evidence="6 7" key="1">
    <citation type="submission" date="2023-06" db="EMBL/GenBank/DDBJ databases">
        <title>Draft genome sequence of Novosphingobium sp. strain IK01.</title>
        <authorList>
            <person name="Hatamoto M."/>
            <person name="Ikarashi T."/>
            <person name="Yamaguchi T."/>
        </authorList>
    </citation>
    <scope>NUCLEOTIDE SEQUENCE [LARGE SCALE GENOMIC DNA]</scope>
    <source>
        <strain evidence="6 7">IK01</strain>
    </source>
</reference>
<proteinExistence type="inferred from homology"/>
<feature type="domain" description="HTH lysR-type" evidence="5">
    <location>
        <begin position="9"/>
        <end position="66"/>
    </location>
</feature>
<dbReference type="InterPro" id="IPR005119">
    <property type="entry name" value="LysR_subst-bd"/>
</dbReference>
<dbReference type="PANTHER" id="PTHR30537">
    <property type="entry name" value="HTH-TYPE TRANSCRIPTIONAL REGULATOR"/>
    <property type="match status" value="1"/>
</dbReference>
<dbReference type="PROSITE" id="PS50931">
    <property type="entry name" value="HTH_LYSR"/>
    <property type="match status" value="1"/>
</dbReference>
<dbReference type="InterPro" id="IPR036390">
    <property type="entry name" value="WH_DNA-bd_sf"/>
</dbReference>
<organism evidence="6 7">
    <name type="scientific">Novosphingobium pituita</name>
    <dbReference type="NCBI Taxonomy" id="3056842"/>
    <lineage>
        <taxon>Bacteria</taxon>
        <taxon>Pseudomonadati</taxon>
        <taxon>Pseudomonadota</taxon>
        <taxon>Alphaproteobacteria</taxon>
        <taxon>Sphingomonadales</taxon>
        <taxon>Sphingomonadaceae</taxon>
        <taxon>Novosphingobium</taxon>
    </lineage>
</organism>
<accession>A0ABQ6P668</accession>
<evidence type="ECO:0000256" key="4">
    <source>
        <dbReference type="ARBA" id="ARBA00023163"/>
    </source>
</evidence>
<dbReference type="SUPFAM" id="SSF53850">
    <property type="entry name" value="Periplasmic binding protein-like II"/>
    <property type="match status" value="1"/>
</dbReference>
<dbReference type="SUPFAM" id="SSF46785">
    <property type="entry name" value="Winged helix' DNA-binding domain"/>
    <property type="match status" value="1"/>
</dbReference>
<evidence type="ECO:0000313" key="6">
    <source>
        <dbReference type="EMBL" id="GMM60753.1"/>
    </source>
</evidence>
<dbReference type="InterPro" id="IPR000847">
    <property type="entry name" value="LysR_HTH_N"/>
</dbReference>
<keyword evidence="7" id="KW-1185">Reference proteome</keyword>
<dbReference type="InterPro" id="IPR036388">
    <property type="entry name" value="WH-like_DNA-bd_sf"/>
</dbReference>
<dbReference type="PANTHER" id="PTHR30537:SF26">
    <property type="entry name" value="GLYCINE CLEAVAGE SYSTEM TRANSCRIPTIONAL ACTIVATOR"/>
    <property type="match status" value="1"/>
</dbReference>
<dbReference type="Pfam" id="PF00126">
    <property type="entry name" value="HTH_1"/>
    <property type="match status" value="1"/>
</dbReference>
<evidence type="ECO:0000256" key="1">
    <source>
        <dbReference type="ARBA" id="ARBA00009437"/>
    </source>
</evidence>
<dbReference type="Pfam" id="PF03466">
    <property type="entry name" value="LysR_substrate"/>
    <property type="match status" value="1"/>
</dbReference>
<dbReference type="PRINTS" id="PR00039">
    <property type="entry name" value="HTHLYSR"/>
</dbReference>
<keyword evidence="4" id="KW-0804">Transcription</keyword>
<protein>
    <submittedName>
        <fullName evidence="6">LysR family transcriptional regulator</fullName>
    </submittedName>
</protein>
<name>A0ABQ6P668_9SPHN</name>
<keyword evidence="3" id="KW-0238">DNA-binding</keyword>
<dbReference type="InterPro" id="IPR058163">
    <property type="entry name" value="LysR-type_TF_proteobact-type"/>
</dbReference>
<gene>
    <name evidence="6" type="ORF">NUTIK01_15300</name>
</gene>
<comment type="caution">
    <text evidence="6">The sequence shown here is derived from an EMBL/GenBank/DDBJ whole genome shotgun (WGS) entry which is preliminary data.</text>
</comment>
<evidence type="ECO:0000256" key="2">
    <source>
        <dbReference type="ARBA" id="ARBA00023015"/>
    </source>
</evidence>
<keyword evidence="2" id="KW-0805">Transcription regulation</keyword>
<dbReference type="Gene3D" id="1.10.10.10">
    <property type="entry name" value="Winged helix-like DNA-binding domain superfamily/Winged helix DNA-binding domain"/>
    <property type="match status" value="1"/>
</dbReference>
<dbReference type="Gene3D" id="3.40.190.10">
    <property type="entry name" value="Periplasmic binding protein-like II"/>
    <property type="match status" value="2"/>
</dbReference>
<evidence type="ECO:0000259" key="5">
    <source>
        <dbReference type="PROSITE" id="PS50931"/>
    </source>
</evidence>
<evidence type="ECO:0000313" key="7">
    <source>
        <dbReference type="Proteomes" id="UP001187221"/>
    </source>
</evidence>
<evidence type="ECO:0000256" key="3">
    <source>
        <dbReference type="ARBA" id="ARBA00023125"/>
    </source>
</evidence>
<sequence>MSDSRRELPSMTALACFASAAREGGFSRAGEHLGLTQSAVSRQIALLEESLQTPLFTRHGRRVTLNEAGRAYLEDIEPALRRIRQATIKTMDRGSRRDLAIATLPSFGMRWLAPRLPGLTTRHPELTVNFAARSFPFNLREERFDAAIHFGAADWADAEMVPLFTEQAVVACAPDWLRTEGIRAPADLLDKPLLFQTSRRQAWNRWFAAAGIEGLPPLKGPNFEQFLMLAQAAAAGSGAALLPRFLIEPELESGVLVTPFETALVDEGRYYLVLRPDWREHAGLVKFHDWLVEEVR</sequence>
<dbReference type="RefSeq" id="WP_317974519.1">
    <property type="nucleotide sequence ID" value="NZ_BTFW01000001.1"/>
</dbReference>
<comment type="similarity">
    <text evidence="1">Belongs to the LysR transcriptional regulatory family.</text>
</comment>
<dbReference type="EMBL" id="BTFW01000001">
    <property type="protein sequence ID" value="GMM60753.1"/>
    <property type="molecule type" value="Genomic_DNA"/>
</dbReference>